<accession>A0A537LXW1</accession>
<name>A0A537LXW1_9BACT</name>
<proteinExistence type="inferred from homology"/>
<dbReference type="HAMAP" id="MF_00227">
    <property type="entry name" value="RNase_P"/>
    <property type="match status" value="1"/>
</dbReference>
<dbReference type="EMBL" id="VBAI01000014">
    <property type="protein sequence ID" value="TMJ12846.1"/>
    <property type="molecule type" value="Genomic_DNA"/>
</dbReference>
<comment type="function">
    <text evidence="6">RNaseP catalyzes the removal of the 5'-leader sequence from pre-tRNA to produce the mature 5'-terminus. It can also cleave other RNA substrates such as 4.5S RNA. The protein component plays an auxiliary but essential role in vivo by binding to the 5'-leader sequence and broadening the substrate specificity of the ribozyme.</text>
</comment>
<keyword evidence="5 6" id="KW-0694">RNA-binding</keyword>
<dbReference type="GO" id="GO:0042781">
    <property type="term" value="F:3'-tRNA processing endoribonuclease activity"/>
    <property type="evidence" value="ECO:0007669"/>
    <property type="project" value="TreeGrafter"/>
</dbReference>
<dbReference type="GO" id="GO:0004526">
    <property type="term" value="F:ribonuclease P activity"/>
    <property type="evidence" value="ECO:0007669"/>
    <property type="project" value="UniProtKB-UniRule"/>
</dbReference>
<dbReference type="EC" id="3.1.26.5" evidence="6 7"/>
<evidence type="ECO:0000256" key="1">
    <source>
        <dbReference type="ARBA" id="ARBA00022694"/>
    </source>
</evidence>
<organism evidence="9 10">
    <name type="scientific">Candidatus Segetimicrobium genomatis</name>
    <dbReference type="NCBI Taxonomy" id="2569760"/>
    <lineage>
        <taxon>Bacteria</taxon>
        <taxon>Bacillati</taxon>
        <taxon>Candidatus Sysuimicrobiota</taxon>
        <taxon>Candidatus Sysuimicrobiia</taxon>
        <taxon>Candidatus Sysuimicrobiales</taxon>
        <taxon>Candidatus Segetimicrobiaceae</taxon>
        <taxon>Candidatus Segetimicrobium</taxon>
    </lineage>
</organism>
<dbReference type="EMBL" id="VBAJ01000014">
    <property type="protein sequence ID" value="TMJ10345.1"/>
    <property type="molecule type" value="Genomic_DNA"/>
</dbReference>
<dbReference type="SUPFAM" id="SSF54211">
    <property type="entry name" value="Ribosomal protein S5 domain 2-like"/>
    <property type="match status" value="1"/>
</dbReference>
<evidence type="ECO:0000256" key="3">
    <source>
        <dbReference type="ARBA" id="ARBA00022759"/>
    </source>
</evidence>
<keyword evidence="4 6" id="KW-0378">Hydrolase</keyword>
<evidence type="ECO:0000313" key="10">
    <source>
        <dbReference type="Proteomes" id="UP000315217"/>
    </source>
</evidence>
<evidence type="ECO:0000256" key="5">
    <source>
        <dbReference type="ARBA" id="ARBA00022884"/>
    </source>
</evidence>
<dbReference type="Proteomes" id="UP000318661">
    <property type="component" value="Unassembled WGS sequence"/>
</dbReference>
<comment type="similarity">
    <text evidence="6">Belongs to the RnpA family.</text>
</comment>
<comment type="subunit">
    <text evidence="6">Consists of a catalytic RNA component (M1 or rnpB) and a protein subunit.</text>
</comment>
<evidence type="ECO:0000313" key="11">
    <source>
        <dbReference type="Proteomes" id="UP000318661"/>
    </source>
</evidence>
<dbReference type="PANTHER" id="PTHR33992">
    <property type="entry name" value="RIBONUCLEASE P PROTEIN COMPONENT"/>
    <property type="match status" value="1"/>
</dbReference>
<keyword evidence="1 6" id="KW-0819">tRNA processing</keyword>
<keyword evidence="3 6" id="KW-0255">Endonuclease</keyword>
<sequence length="116" mass="12613">MQAVSLSSAAAFRLAYREGRRLTDDLLAIYARRNGLPVTRIGISVRRSTGTAVRRNRVRRRVREAIRLEHPQMGGGFDIVIVPRLPAAVAPFSALRAAVHDLLQQAGVVRGAGEGS</sequence>
<gene>
    <name evidence="6 9" type="primary">rnpA</name>
    <name evidence="9" type="ORF">E6G98_01965</name>
    <name evidence="8" type="ORF">E6G99_00830</name>
</gene>
<dbReference type="GO" id="GO:0001682">
    <property type="term" value="P:tRNA 5'-leader removal"/>
    <property type="evidence" value="ECO:0007669"/>
    <property type="project" value="UniProtKB-UniRule"/>
</dbReference>
<dbReference type="GO" id="GO:0030677">
    <property type="term" value="C:ribonuclease P complex"/>
    <property type="evidence" value="ECO:0007669"/>
    <property type="project" value="TreeGrafter"/>
</dbReference>
<dbReference type="PANTHER" id="PTHR33992:SF1">
    <property type="entry name" value="RIBONUCLEASE P PROTEIN COMPONENT"/>
    <property type="match status" value="1"/>
</dbReference>
<dbReference type="AlphaFoldDB" id="A0A537LXW1"/>
<reference evidence="10 11" key="1">
    <citation type="journal article" date="2019" name="Nat. Microbiol.">
        <title>Mediterranean grassland soil C-N compound turnover is dependent on rainfall and depth, and is mediated by genomically divergent microorganisms.</title>
        <authorList>
            <person name="Diamond S."/>
            <person name="Andeer P.F."/>
            <person name="Li Z."/>
            <person name="Crits-Christoph A."/>
            <person name="Burstein D."/>
            <person name="Anantharaman K."/>
            <person name="Lane K.R."/>
            <person name="Thomas B.C."/>
            <person name="Pan C."/>
            <person name="Northen T.R."/>
            <person name="Banfield J.F."/>
        </authorList>
    </citation>
    <scope>NUCLEOTIDE SEQUENCE [LARGE SCALE GENOMIC DNA]</scope>
    <source>
        <strain evidence="9">NP_1</strain>
        <strain evidence="8">NP_2</strain>
    </source>
</reference>
<evidence type="ECO:0000256" key="7">
    <source>
        <dbReference type="NCBIfam" id="TIGR00188"/>
    </source>
</evidence>
<dbReference type="GO" id="GO:0000049">
    <property type="term" value="F:tRNA binding"/>
    <property type="evidence" value="ECO:0007669"/>
    <property type="project" value="UniProtKB-UniRule"/>
</dbReference>
<evidence type="ECO:0000256" key="4">
    <source>
        <dbReference type="ARBA" id="ARBA00022801"/>
    </source>
</evidence>
<comment type="catalytic activity">
    <reaction evidence="6">
        <text>Endonucleolytic cleavage of RNA, removing 5'-extranucleotides from tRNA precursor.</text>
        <dbReference type="EC" id="3.1.26.5"/>
    </reaction>
</comment>
<dbReference type="InterPro" id="IPR014721">
    <property type="entry name" value="Ribsml_uS5_D2-typ_fold_subgr"/>
</dbReference>
<dbReference type="InterPro" id="IPR000100">
    <property type="entry name" value="RNase_P"/>
</dbReference>
<dbReference type="InterPro" id="IPR020568">
    <property type="entry name" value="Ribosomal_Su5_D2-typ_SF"/>
</dbReference>
<protein>
    <recommendedName>
        <fullName evidence="6 7">Ribonuclease P protein component</fullName>
        <shortName evidence="6">RNase P protein</shortName>
        <shortName evidence="6">RNaseP protein</shortName>
        <ecNumber evidence="6 7">3.1.26.5</ecNumber>
    </recommendedName>
    <alternativeName>
        <fullName evidence="6">Protein C5</fullName>
    </alternativeName>
</protein>
<keyword evidence="2 6" id="KW-0540">Nuclease</keyword>
<dbReference type="NCBIfam" id="TIGR00188">
    <property type="entry name" value="rnpA"/>
    <property type="match status" value="1"/>
</dbReference>
<dbReference type="Proteomes" id="UP000315217">
    <property type="component" value="Unassembled WGS sequence"/>
</dbReference>
<evidence type="ECO:0000256" key="6">
    <source>
        <dbReference type="HAMAP-Rule" id="MF_00227"/>
    </source>
</evidence>
<dbReference type="Pfam" id="PF00825">
    <property type="entry name" value="Ribonuclease_P"/>
    <property type="match status" value="1"/>
</dbReference>
<comment type="caution">
    <text evidence="9">The sequence shown here is derived from an EMBL/GenBank/DDBJ whole genome shotgun (WGS) entry which is preliminary data.</text>
</comment>
<evidence type="ECO:0000313" key="9">
    <source>
        <dbReference type="EMBL" id="TMJ12846.1"/>
    </source>
</evidence>
<evidence type="ECO:0000256" key="2">
    <source>
        <dbReference type="ARBA" id="ARBA00022722"/>
    </source>
</evidence>
<dbReference type="Gene3D" id="3.30.230.10">
    <property type="match status" value="1"/>
</dbReference>
<evidence type="ECO:0000313" key="8">
    <source>
        <dbReference type="EMBL" id="TMJ10345.1"/>
    </source>
</evidence>